<dbReference type="RefSeq" id="WP_344166556.1">
    <property type="nucleotide sequence ID" value="NZ_BAAARY010000001.1"/>
</dbReference>
<dbReference type="EMBL" id="BAAARY010000001">
    <property type="protein sequence ID" value="GAA2509853.1"/>
    <property type="molecule type" value="Genomic_DNA"/>
</dbReference>
<dbReference type="CDD" id="cd00221">
    <property type="entry name" value="Vsr"/>
    <property type="match status" value="1"/>
</dbReference>
<dbReference type="NCBIfam" id="TIGR00632">
    <property type="entry name" value="vsr"/>
    <property type="match status" value="1"/>
</dbReference>
<feature type="compositionally biased region" description="Pro residues" evidence="7">
    <location>
        <begin position="1"/>
        <end position="10"/>
    </location>
</feature>
<dbReference type="GO" id="GO:0004519">
    <property type="term" value="F:endonuclease activity"/>
    <property type="evidence" value="ECO:0007669"/>
    <property type="project" value="UniProtKB-KW"/>
</dbReference>
<reference evidence="8 9" key="1">
    <citation type="journal article" date="2019" name="Int. J. Syst. Evol. Microbiol.">
        <title>The Global Catalogue of Microorganisms (GCM) 10K type strain sequencing project: providing services to taxonomists for standard genome sequencing and annotation.</title>
        <authorList>
            <consortium name="The Broad Institute Genomics Platform"/>
            <consortium name="The Broad Institute Genome Sequencing Center for Infectious Disease"/>
            <person name="Wu L."/>
            <person name="Ma J."/>
        </authorList>
    </citation>
    <scope>NUCLEOTIDE SEQUENCE [LARGE SCALE GENOMIC DNA]</scope>
    <source>
        <strain evidence="8 9">JCM 3367</strain>
    </source>
</reference>
<organism evidence="8 9">
    <name type="scientific">Pilimelia columellifera subsp. columellifera</name>
    <dbReference type="NCBI Taxonomy" id="706583"/>
    <lineage>
        <taxon>Bacteria</taxon>
        <taxon>Bacillati</taxon>
        <taxon>Actinomycetota</taxon>
        <taxon>Actinomycetes</taxon>
        <taxon>Micromonosporales</taxon>
        <taxon>Micromonosporaceae</taxon>
        <taxon>Pilimelia</taxon>
    </lineage>
</organism>
<accession>A0ABN3MX76</accession>
<keyword evidence="5" id="KW-0234">DNA repair</keyword>
<feature type="region of interest" description="Disordered" evidence="7">
    <location>
        <begin position="1"/>
        <end position="23"/>
    </location>
</feature>
<sequence length="141" mass="15725">MPLPPAPPPSAATATMKANRSADTRPELALRRELFARGLRYRVGLRLVLPSRKVRPDVVFTRSRVAVFVDGCFWHACPTHHRMPSDPTGYWKQKIARNVARDAAVDAELRAAGWKVIRVWEHVPAAVAAGLVQQTVVELTR</sequence>
<dbReference type="Pfam" id="PF03852">
    <property type="entry name" value="Vsr"/>
    <property type="match status" value="1"/>
</dbReference>
<dbReference type="Gene3D" id="3.40.960.10">
    <property type="entry name" value="VSR Endonuclease"/>
    <property type="match status" value="1"/>
</dbReference>
<evidence type="ECO:0000313" key="8">
    <source>
        <dbReference type="EMBL" id="GAA2509853.1"/>
    </source>
</evidence>
<evidence type="ECO:0000256" key="2">
    <source>
        <dbReference type="ARBA" id="ARBA00022759"/>
    </source>
</evidence>
<keyword evidence="2 8" id="KW-0255">Endonuclease</keyword>
<dbReference type="SUPFAM" id="SSF52980">
    <property type="entry name" value="Restriction endonuclease-like"/>
    <property type="match status" value="1"/>
</dbReference>
<evidence type="ECO:0000256" key="7">
    <source>
        <dbReference type="SAM" id="MobiDB-lite"/>
    </source>
</evidence>
<comment type="caution">
    <text evidence="8">The sequence shown here is derived from an EMBL/GenBank/DDBJ whole genome shotgun (WGS) entry which is preliminary data.</text>
</comment>
<keyword evidence="1" id="KW-0540">Nuclease</keyword>
<dbReference type="InterPro" id="IPR011335">
    <property type="entry name" value="Restrct_endonuc-II-like"/>
</dbReference>
<evidence type="ECO:0000256" key="3">
    <source>
        <dbReference type="ARBA" id="ARBA00022763"/>
    </source>
</evidence>
<protein>
    <submittedName>
        <fullName evidence="8">Very short patch repair endonuclease</fullName>
    </submittedName>
</protein>
<keyword evidence="3" id="KW-0227">DNA damage</keyword>
<keyword evidence="9" id="KW-1185">Reference proteome</keyword>
<evidence type="ECO:0000256" key="1">
    <source>
        <dbReference type="ARBA" id="ARBA00022722"/>
    </source>
</evidence>
<name>A0ABN3MX76_9ACTN</name>
<comment type="similarity">
    <text evidence="6">Belongs to the Vsr family.</text>
</comment>
<evidence type="ECO:0000256" key="5">
    <source>
        <dbReference type="ARBA" id="ARBA00023204"/>
    </source>
</evidence>
<keyword evidence="4" id="KW-0378">Hydrolase</keyword>
<evidence type="ECO:0000256" key="6">
    <source>
        <dbReference type="ARBA" id="ARBA00029466"/>
    </source>
</evidence>
<dbReference type="InterPro" id="IPR004603">
    <property type="entry name" value="DNA_mismatch_endonuc_vsr"/>
</dbReference>
<dbReference type="Proteomes" id="UP001499978">
    <property type="component" value="Unassembled WGS sequence"/>
</dbReference>
<proteinExistence type="inferred from homology"/>
<evidence type="ECO:0000256" key="4">
    <source>
        <dbReference type="ARBA" id="ARBA00022801"/>
    </source>
</evidence>
<evidence type="ECO:0000313" key="9">
    <source>
        <dbReference type="Proteomes" id="UP001499978"/>
    </source>
</evidence>
<gene>
    <name evidence="8" type="ORF">GCM10010201_00490</name>
</gene>